<organism evidence="1 2">
    <name type="scientific">Prauserella cavernicola</name>
    <dbReference type="NCBI Taxonomy" id="2800127"/>
    <lineage>
        <taxon>Bacteria</taxon>
        <taxon>Bacillati</taxon>
        <taxon>Actinomycetota</taxon>
        <taxon>Actinomycetes</taxon>
        <taxon>Pseudonocardiales</taxon>
        <taxon>Pseudonocardiaceae</taxon>
        <taxon>Prauserella</taxon>
    </lineage>
</organism>
<reference evidence="1" key="1">
    <citation type="submission" date="2020-12" db="EMBL/GenBank/DDBJ databases">
        <title>Prauserella sp. ASG 168, a novel actinomycete isolated from cave rock.</title>
        <authorList>
            <person name="Suriyachadkun C."/>
        </authorList>
    </citation>
    <scope>NUCLEOTIDE SEQUENCE</scope>
    <source>
        <strain evidence="1">ASG 168</strain>
    </source>
</reference>
<gene>
    <name evidence="1" type="ORF">JHE00_04175</name>
</gene>
<name>A0A934QP86_9PSEU</name>
<keyword evidence="2" id="KW-1185">Reference proteome</keyword>
<dbReference type="EMBL" id="JAENJH010000001">
    <property type="protein sequence ID" value="MBK1783513.1"/>
    <property type="molecule type" value="Genomic_DNA"/>
</dbReference>
<dbReference type="RefSeq" id="WP_200314891.1">
    <property type="nucleotide sequence ID" value="NZ_JAENJH010000001.1"/>
</dbReference>
<evidence type="ECO:0000313" key="2">
    <source>
        <dbReference type="Proteomes" id="UP000635245"/>
    </source>
</evidence>
<proteinExistence type="predicted"/>
<evidence type="ECO:0000313" key="1">
    <source>
        <dbReference type="EMBL" id="MBK1783513.1"/>
    </source>
</evidence>
<accession>A0A934QP86</accession>
<dbReference type="AlphaFoldDB" id="A0A934QP86"/>
<sequence>MSVCEHSRLGIGARVTYLAGRRRDWSRVCRRATIVAEPIFDRYTTTWWVPVKAVDSAVDREPSWVKSEQIVDVEAAI</sequence>
<comment type="caution">
    <text evidence="1">The sequence shown here is derived from an EMBL/GenBank/DDBJ whole genome shotgun (WGS) entry which is preliminary data.</text>
</comment>
<dbReference type="Proteomes" id="UP000635245">
    <property type="component" value="Unassembled WGS sequence"/>
</dbReference>
<protein>
    <submittedName>
        <fullName evidence="1">Uncharacterized protein</fullName>
    </submittedName>
</protein>